<dbReference type="AlphaFoldDB" id="A0A0F8ZIB9"/>
<evidence type="ECO:0000313" key="1">
    <source>
        <dbReference type="EMBL" id="KKK59706.1"/>
    </source>
</evidence>
<protein>
    <submittedName>
        <fullName evidence="1">Uncharacterized protein</fullName>
    </submittedName>
</protein>
<proteinExistence type="predicted"/>
<organism evidence="1">
    <name type="scientific">marine sediment metagenome</name>
    <dbReference type="NCBI Taxonomy" id="412755"/>
    <lineage>
        <taxon>unclassified sequences</taxon>
        <taxon>metagenomes</taxon>
        <taxon>ecological metagenomes</taxon>
    </lineage>
</organism>
<sequence length="45" mass="5002">DPLVRKDTGLQRAITDKSFINDLIQLGKVKEDENGVFQAVEVTAE</sequence>
<comment type="caution">
    <text evidence="1">The sequence shown here is derived from an EMBL/GenBank/DDBJ whole genome shotgun (WGS) entry which is preliminary data.</text>
</comment>
<accession>A0A0F8ZIB9</accession>
<dbReference type="EMBL" id="LAZR01063332">
    <property type="protein sequence ID" value="KKK59706.1"/>
    <property type="molecule type" value="Genomic_DNA"/>
</dbReference>
<gene>
    <name evidence="1" type="ORF">LCGC14_3031730</name>
</gene>
<name>A0A0F8ZIB9_9ZZZZ</name>
<reference evidence="1" key="1">
    <citation type="journal article" date="2015" name="Nature">
        <title>Complex archaea that bridge the gap between prokaryotes and eukaryotes.</title>
        <authorList>
            <person name="Spang A."/>
            <person name="Saw J.H."/>
            <person name="Jorgensen S.L."/>
            <person name="Zaremba-Niedzwiedzka K."/>
            <person name="Martijn J."/>
            <person name="Lind A.E."/>
            <person name="van Eijk R."/>
            <person name="Schleper C."/>
            <person name="Guy L."/>
            <person name="Ettema T.J."/>
        </authorList>
    </citation>
    <scope>NUCLEOTIDE SEQUENCE</scope>
</reference>
<feature type="non-terminal residue" evidence="1">
    <location>
        <position position="1"/>
    </location>
</feature>